<dbReference type="GO" id="GO:0016787">
    <property type="term" value="F:hydrolase activity"/>
    <property type="evidence" value="ECO:0007669"/>
    <property type="project" value="UniProtKB-KW"/>
</dbReference>
<comment type="caution">
    <text evidence="2">The sequence shown here is derived from an EMBL/GenBank/DDBJ whole genome shotgun (WGS) entry which is preliminary data.</text>
</comment>
<dbReference type="Proteomes" id="UP001597182">
    <property type="component" value="Unassembled WGS sequence"/>
</dbReference>
<organism evidence="2 3">
    <name type="scientific">Pseudonocardia benzenivorans</name>
    <dbReference type="NCBI Taxonomy" id="228005"/>
    <lineage>
        <taxon>Bacteria</taxon>
        <taxon>Bacillati</taxon>
        <taxon>Actinomycetota</taxon>
        <taxon>Actinomycetes</taxon>
        <taxon>Pseudonocardiales</taxon>
        <taxon>Pseudonocardiaceae</taxon>
        <taxon>Pseudonocardia</taxon>
    </lineage>
</organism>
<proteinExistence type="predicted"/>
<feature type="compositionally biased region" description="Basic and acidic residues" evidence="1">
    <location>
        <begin position="1"/>
        <end position="12"/>
    </location>
</feature>
<keyword evidence="2" id="KW-0378">Hydrolase</keyword>
<dbReference type="InterPro" id="IPR007325">
    <property type="entry name" value="KFase/CYL"/>
</dbReference>
<dbReference type="InterPro" id="IPR037175">
    <property type="entry name" value="KFase_sf"/>
</dbReference>
<dbReference type="RefSeq" id="WP_103380165.1">
    <property type="nucleotide sequence ID" value="NZ_BAABKS010000043.1"/>
</dbReference>
<dbReference type="EMBL" id="JBHTMB010000221">
    <property type="protein sequence ID" value="MFD1236392.1"/>
    <property type="molecule type" value="Genomic_DNA"/>
</dbReference>
<reference evidence="3" key="1">
    <citation type="journal article" date="2019" name="Int. J. Syst. Evol. Microbiol.">
        <title>The Global Catalogue of Microorganisms (GCM) 10K type strain sequencing project: providing services to taxonomists for standard genome sequencing and annotation.</title>
        <authorList>
            <consortium name="The Broad Institute Genomics Platform"/>
            <consortium name="The Broad Institute Genome Sequencing Center for Infectious Disease"/>
            <person name="Wu L."/>
            <person name="Ma J."/>
        </authorList>
    </citation>
    <scope>NUCLEOTIDE SEQUENCE [LARGE SCALE GENOMIC DNA]</scope>
    <source>
        <strain evidence="3">CCUG 49018</strain>
    </source>
</reference>
<evidence type="ECO:0000256" key="1">
    <source>
        <dbReference type="SAM" id="MobiDB-lite"/>
    </source>
</evidence>
<dbReference type="EC" id="3.5.-.-" evidence="2"/>
<dbReference type="PANTHER" id="PTHR34861:SF10">
    <property type="entry name" value="CYCLASE"/>
    <property type="match status" value="1"/>
</dbReference>
<name>A0ABW3VMK7_9PSEU</name>
<dbReference type="Pfam" id="PF04199">
    <property type="entry name" value="Cyclase"/>
    <property type="match status" value="1"/>
</dbReference>
<feature type="region of interest" description="Disordered" evidence="1">
    <location>
        <begin position="1"/>
        <end position="27"/>
    </location>
</feature>
<evidence type="ECO:0000313" key="2">
    <source>
        <dbReference type="EMBL" id="MFD1236392.1"/>
    </source>
</evidence>
<accession>A0ABW3VMK7</accession>
<protein>
    <submittedName>
        <fullName evidence="2">Cyclase family protein</fullName>
        <ecNumber evidence="2">3.5.-.-</ecNumber>
    </submittedName>
</protein>
<evidence type="ECO:0000313" key="3">
    <source>
        <dbReference type="Proteomes" id="UP001597182"/>
    </source>
</evidence>
<dbReference type="PANTHER" id="PTHR34861">
    <property type="match status" value="1"/>
</dbReference>
<gene>
    <name evidence="2" type="ORF">ACFQ34_24145</name>
</gene>
<sequence>MNGNESRADGGRADPGQGDGNWGRWGADDETGALNLVGPEAILAGAALVTEGRTISLAQPLGPASPMPPHRSAPRRFMDRDGGDYAAGARAPGGFKFAEDTVVLSTHSGTHLDALSHTWSGDTLYNGHPAASLRSTRGAQRCGADKLRPVATRGVLLDLVEGYGGPLPPGTPVGPSDLEAAYARAGVTPMPGDALLLRTGWWEVQADEPAYYETEPGPTPEAARWLAELDVALVGADNYAVEVQPAGTPSMFPVHLELLHRNGIPLLENLSLLELARTGRATFQLVVAPLPLAGSTASPVTPLAVL</sequence>
<dbReference type="SUPFAM" id="SSF102198">
    <property type="entry name" value="Putative cyclase"/>
    <property type="match status" value="1"/>
</dbReference>
<dbReference type="Gene3D" id="3.50.30.50">
    <property type="entry name" value="Putative cyclase"/>
    <property type="match status" value="1"/>
</dbReference>
<keyword evidence="3" id="KW-1185">Reference proteome</keyword>